<proteinExistence type="predicted"/>
<protein>
    <submittedName>
        <fullName evidence="2">Uncharacterized protein</fullName>
    </submittedName>
</protein>
<dbReference type="KEGG" id="cci:CC1G_14305"/>
<dbReference type="RefSeq" id="XP_002911774.1">
    <property type="nucleotide sequence ID" value="XM_002911728.1"/>
</dbReference>
<evidence type="ECO:0000313" key="3">
    <source>
        <dbReference type="Proteomes" id="UP000001861"/>
    </source>
</evidence>
<evidence type="ECO:0000313" key="2">
    <source>
        <dbReference type="EMBL" id="EFI28280.1"/>
    </source>
</evidence>
<accession>D6RLT1</accession>
<keyword evidence="3" id="KW-1185">Reference proteome</keyword>
<name>D6RLT1_COPC7</name>
<feature type="region of interest" description="Disordered" evidence="1">
    <location>
        <begin position="116"/>
        <end position="158"/>
    </location>
</feature>
<reference evidence="2 3" key="1">
    <citation type="journal article" date="2010" name="Proc. Natl. Acad. Sci. U.S.A.">
        <title>Insights into evolution of multicellular fungi from the assembled chromosomes of the mushroom Coprinopsis cinerea (Coprinus cinereus).</title>
        <authorList>
            <person name="Stajich J.E."/>
            <person name="Wilke S.K."/>
            <person name="Ahren D."/>
            <person name="Au C.H."/>
            <person name="Birren B.W."/>
            <person name="Borodovsky M."/>
            <person name="Burns C."/>
            <person name="Canback B."/>
            <person name="Casselton L.A."/>
            <person name="Cheng C.K."/>
            <person name="Deng J."/>
            <person name="Dietrich F.S."/>
            <person name="Fargo D.C."/>
            <person name="Farman M.L."/>
            <person name="Gathman A.C."/>
            <person name="Goldberg J."/>
            <person name="Guigo R."/>
            <person name="Hoegger P.J."/>
            <person name="Hooker J.B."/>
            <person name="Huggins A."/>
            <person name="James T.Y."/>
            <person name="Kamada T."/>
            <person name="Kilaru S."/>
            <person name="Kodira C."/>
            <person name="Kues U."/>
            <person name="Kupfer D."/>
            <person name="Kwan H.S."/>
            <person name="Lomsadze A."/>
            <person name="Li W."/>
            <person name="Lilly W.W."/>
            <person name="Ma L.J."/>
            <person name="Mackey A.J."/>
            <person name="Manning G."/>
            <person name="Martin F."/>
            <person name="Muraguchi H."/>
            <person name="Natvig D.O."/>
            <person name="Palmerini H."/>
            <person name="Ramesh M.A."/>
            <person name="Rehmeyer C.J."/>
            <person name="Roe B.A."/>
            <person name="Shenoy N."/>
            <person name="Stanke M."/>
            <person name="Ter-Hovhannisyan V."/>
            <person name="Tunlid A."/>
            <person name="Velagapudi R."/>
            <person name="Vision T.J."/>
            <person name="Zeng Q."/>
            <person name="Zolan M.E."/>
            <person name="Pukkila P.J."/>
        </authorList>
    </citation>
    <scope>NUCLEOTIDE SEQUENCE [LARGE SCALE GENOMIC DNA]</scope>
    <source>
        <strain evidence="3">Okayama-7 / 130 / ATCC MYA-4618 / FGSC 9003</strain>
    </source>
</reference>
<gene>
    <name evidence="2" type="ORF">CC1G_14305</name>
</gene>
<feature type="compositionally biased region" description="Low complexity" evidence="1">
    <location>
        <begin position="126"/>
        <end position="147"/>
    </location>
</feature>
<dbReference type="GeneID" id="9379822"/>
<organism evidence="2 3">
    <name type="scientific">Coprinopsis cinerea (strain Okayama-7 / 130 / ATCC MYA-4618 / FGSC 9003)</name>
    <name type="common">Inky cap fungus</name>
    <name type="synonym">Hormographiella aspergillata</name>
    <dbReference type="NCBI Taxonomy" id="240176"/>
    <lineage>
        <taxon>Eukaryota</taxon>
        <taxon>Fungi</taxon>
        <taxon>Dikarya</taxon>
        <taxon>Basidiomycota</taxon>
        <taxon>Agaricomycotina</taxon>
        <taxon>Agaricomycetes</taxon>
        <taxon>Agaricomycetidae</taxon>
        <taxon>Agaricales</taxon>
        <taxon>Agaricineae</taxon>
        <taxon>Psathyrellaceae</taxon>
        <taxon>Coprinopsis</taxon>
    </lineage>
</organism>
<comment type="caution">
    <text evidence="2">The sequence shown here is derived from an EMBL/GenBank/DDBJ whole genome shotgun (WGS) entry which is preliminary data.</text>
</comment>
<dbReference type="AlphaFoldDB" id="D6RLT1"/>
<dbReference type="HOGENOM" id="CLU_1517778_0_0_1"/>
<evidence type="ECO:0000256" key="1">
    <source>
        <dbReference type="SAM" id="MobiDB-lite"/>
    </source>
</evidence>
<dbReference type="VEuPathDB" id="FungiDB:CC1G_14305"/>
<dbReference type="InParanoid" id="D6RLT1"/>
<feature type="region of interest" description="Disordered" evidence="1">
    <location>
        <begin position="1"/>
        <end position="23"/>
    </location>
</feature>
<feature type="region of interest" description="Disordered" evidence="1">
    <location>
        <begin position="63"/>
        <end position="94"/>
    </location>
</feature>
<sequence length="177" mass="19634">MRNTVNWESGDCSSQASVSTTEVCASDPTKVLVLVGRNDLIEREDEDLNWDLDYHWDDDGLEDFGDHNDGDDDSPDEECKTQDEDDHGVADDYQADSAYARLQEWYAHRARLIQDSLHRRPVTPTSNSDSDPGSPGSCSDSSSAASDETIRAGNVSSRCTTEHLISHEDFVEGFLES</sequence>
<dbReference type="Proteomes" id="UP000001861">
    <property type="component" value="Unassembled WGS sequence"/>
</dbReference>
<feature type="compositionally biased region" description="Basic and acidic residues" evidence="1">
    <location>
        <begin position="77"/>
        <end position="90"/>
    </location>
</feature>
<dbReference type="EMBL" id="AACS02000003">
    <property type="protein sequence ID" value="EFI28280.1"/>
    <property type="molecule type" value="Genomic_DNA"/>
</dbReference>